<feature type="transmembrane region" description="Helical" evidence="7">
    <location>
        <begin position="267"/>
        <end position="287"/>
    </location>
</feature>
<feature type="transmembrane region" description="Helical" evidence="7">
    <location>
        <begin position="460"/>
        <end position="481"/>
    </location>
</feature>
<accession>A0A098BRM2</accession>
<comment type="similarity">
    <text evidence="2">Belongs to the polysaccharide synthase family.</text>
</comment>
<feature type="transmembrane region" description="Helical" evidence="7">
    <location>
        <begin position="95"/>
        <end position="122"/>
    </location>
</feature>
<comment type="subcellular location">
    <subcellularLocation>
        <location evidence="1">Cell membrane</location>
        <topology evidence="1">Multi-pass membrane protein</topology>
    </subcellularLocation>
</comment>
<evidence type="ECO:0000256" key="4">
    <source>
        <dbReference type="ARBA" id="ARBA00022692"/>
    </source>
</evidence>
<feature type="transmembrane region" description="Helical" evidence="7">
    <location>
        <begin position="59"/>
        <end position="83"/>
    </location>
</feature>
<feature type="transmembrane region" description="Helical" evidence="7">
    <location>
        <begin position="427"/>
        <end position="448"/>
    </location>
</feature>
<organism evidence="8 9">
    <name type="scientific">Rhodococcus ruber</name>
    <dbReference type="NCBI Taxonomy" id="1830"/>
    <lineage>
        <taxon>Bacteria</taxon>
        <taxon>Bacillati</taxon>
        <taxon>Actinomycetota</taxon>
        <taxon>Actinomycetes</taxon>
        <taxon>Mycobacteriales</taxon>
        <taxon>Nocardiaceae</taxon>
        <taxon>Rhodococcus</taxon>
    </lineage>
</organism>
<dbReference type="Proteomes" id="UP000042997">
    <property type="component" value="Unassembled WGS sequence"/>
</dbReference>
<evidence type="ECO:0000256" key="3">
    <source>
        <dbReference type="ARBA" id="ARBA00022475"/>
    </source>
</evidence>
<feature type="transmembrane region" description="Helical" evidence="7">
    <location>
        <begin position="371"/>
        <end position="390"/>
    </location>
</feature>
<keyword evidence="4 7" id="KW-0812">Transmembrane</keyword>
<dbReference type="AlphaFoldDB" id="A0A098BRM2"/>
<keyword evidence="3" id="KW-1003">Cell membrane</keyword>
<dbReference type="RefSeq" id="WP_267966309.1">
    <property type="nucleotide sequence ID" value="NZ_CP038030.2"/>
</dbReference>
<dbReference type="InterPro" id="IPR050833">
    <property type="entry name" value="Poly_Biosynth_Transport"/>
</dbReference>
<evidence type="ECO:0000313" key="8">
    <source>
        <dbReference type="EMBL" id="CDZ91339.1"/>
    </source>
</evidence>
<dbReference type="EMBL" id="CCSD01000097">
    <property type="protein sequence ID" value="CDZ91339.1"/>
    <property type="molecule type" value="Genomic_DNA"/>
</dbReference>
<evidence type="ECO:0000256" key="5">
    <source>
        <dbReference type="ARBA" id="ARBA00022989"/>
    </source>
</evidence>
<feature type="transmembrane region" description="Helical" evidence="7">
    <location>
        <begin position="171"/>
        <end position="202"/>
    </location>
</feature>
<feature type="transmembrane region" description="Helical" evidence="7">
    <location>
        <begin position="307"/>
        <end position="332"/>
    </location>
</feature>
<dbReference type="GeneID" id="66834723"/>
<feature type="transmembrane region" description="Helical" evidence="7">
    <location>
        <begin position="128"/>
        <end position="150"/>
    </location>
</feature>
<feature type="transmembrane region" description="Helical" evidence="7">
    <location>
        <begin position="338"/>
        <end position="359"/>
    </location>
</feature>
<name>A0A098BRM2_9NOCA</name>
<reference evidence="8 9" key="1">
    <citation type="journal article" date="2014" name="Genome Announc.">
        <title>Draft Genome Sequence of Propane- and Butane-Oxidizing Actinobacterium Rhodococcus ruber IEGM 231.</title>
        <authorList>
            <person name="Ivshina I.B."/>
            <person name="Kuyukina M.S."/>
            <person name="Krivoruchko A.V."/>
            <person name="Barbe V."/>
            <person name="Fischer C."/>
        </authorList>
    </citation>
    <scope>NUCLEOTIDE SEQUENCE [LARGE SCALE GENOMIC DNA]</scope>
</reference>
<keyword evidence="5 7" id="KW-1133">Transmembrane helix</keyword>
<evidence type="ECO:0000256" key="6">
    <source>
        <dbReference type="ARBA" id="ARBA00023136"/>
    </source>
</evidence>
<evidence type="ECO:0000256" key="1">
    <source>
        <dbReference type="ARBA" id="ARBA00004651"/>
    </source>
</evidence>
<proteinExistence type="inferred from homology"/>
<gene>
    <name evidence="8" type="ORF">RHRU231_820109</name>
</gene>
<dbReference type="PANTHER" id="PTHR30250:SF10">
    <property type="entry name" value="LIPOPOLYSACCHARIDE BIOSYNTHESIS PROTEIN WZXC"/>
    <property type="match status" value="1"/>
</dbReference>
<sequence>MSKPTERPESAEAPPVGPLAGRLRRGAAMAAAGLVLVQGITFVQTLVLARLLTPEIVGVFAAATVLTTFLVVFTHGTLAQALIQRENEVDDAVTTVFWVTLATGSLMAVGVLTAAPMIGWLFHSDEVATVAAVMSGSVLLTAATSVPDAVMQRRFQFSRRVVVDPAVGLTYAVVSIACAAQGLGVWALAIGSYASLAVWIAASWSLSHCNPFRGHFSVRLWRELAVFSFPLLLDGMAARAQEAVELTIIGRGLDEAALGNYRYGRRIALIPSMAIVQVCSYVLFPAFSRIASDVERFRAAFLRSLRWIWRVTVPVAALTAALGESAVVLLLGEPWRGAGVALASMAGIGIGVAMTSVSAESLKGAGRSVRMNWMTGAGILSGIPLLLLLLPLGLSGVGLAVSGTAVVVGVTGLAVTRSVVGVTGRDMLRVMWSPVAASVPMFFAVMYFERSGGSPDELSLVAGIGRLVLEVLVFGLGYLLVTRLVAPADFAEIRAAGVSLIARLRGRTCTRA</sequence>
<dbReference type="Pfam" id="PF13440">
    <property type="entry name" value="Polysacc_synt_3"/>
    <property type="match status" value="1"/>
</dbReference>
<evidence type="ECO:0000313" key="9">
    <source>
        <dbReference type="Proteomes" id="UP000042997"/>
    </source>
</evidence>
<dbReference type="GO" id="GO:0005886">
    <property type="term" value="C:plasma membrane"/>
    <property type="evidence" value="ECO:0007669"/>
    <property type="project" value="UniProtKB-SubCell"/>
</dbReference>
<protein>
    <submittedName>
        <fullName evidence="8">Putative polysaccharide biosynthesis protein</fullName>
    </submittedName>
</protein>
<evidence type="ECO:0000256" key="2">
    <source>
        <dbReference type="ARBA" id="ARBA00007430"/>
    </source>
</evidence>
<dbReference type="PANTHER" id="PTHR30250">
    <property type="entry name" value="PST FAMILY PREDICTED COLANIC ACID TRANSPORTER"/>
    <property type="match status" value="1"/>
</dbReference>
<keyword evidence="6 7" id="KW-0472">Membrane</keyword>
<evidence type="ECO:0000256" key="7">
    <source>
        <dbReference type="SAM" id="Phobius"/>
    </source>
</evidence>
<feature type="transmembrane region" description="Helical" evidence="7">
    <location>
        <begin position="27"/>
        <end position="47"/>
    </location>
</feature>
<feature type="transmembrane region" description="Helical" evidence="7">
    <location>
        <begin position="396"/>
        <end position="415"/>
    </location>
</feature>